<organism evidence="3 4">
    <name type="scientific">Spodoptera littoralis</name>
    <name type="common">Egyptian cotton leafworm</name>
    <dbReference type="NCBI Taxonomy" id="7109"/>
    <lineage>
        <taxon>Eukaryota</taxon>
        <taxon>Metazoa</taxon>
        <taxon>Ecdysozoa</taxon>
        <taxon>Arthropoda</taxon>
        <taxon>Hexapoda</taxon>
        <taxon>Insecta</taxon>
        <taxon>Pterygota</taxon>
        <taxon>Neoptera</taxon>
        <taxon>Endopterygota</taxon>
        <taxon>Lepidoptera</taxon>
        <taxon>Glossata</taxon>
        <taxon>Ditrysia</taxon>
        <taxon>Noctuoidea</taxon>
        <taxon>Noctuidae</taxon>
        <taxon>Amphipyrinae</taxon>
        <taxon>Spodoptera</taxon>
    </lineage>
</organism>
<feature type="compositionally biased region" description="Low complexity" evidence="1">
    <location>
        <begin position="77"/>
        <end position="95"/>
    </location>
</feature>
<reference evidence="3" key="1">
    <citation type="submission" date="2022-02" db="EMBL/GenBank/DDBJ databases">
        <authorList>
            <person name="King R."/>
        </authorList>
    </citation>
    <scope>NUCLEOTIDE SEQUENCE</scope>
</reference>
<dbReference type="Pfam" id="PF07716">
    <property type="entry name" value="bZIP_2"/>
    <property type="match status" value="1"/>
</dbReference>
<name>A0A9P0I084_SPOLI</name>
<feature type="domain" description="BZIP" evidence="2">
    <location>
        <begin position="163"/>
        <end position="209"/>
    </location>
</feature>
<dbReference type="InterPro" id="IPR046347">
    <property type="entry name" value="bZIP_sf"/>
</dbReference>
<dbReference type="GO" id="GO:0006351">
    <property type="term" value="P:DNA-templated transcription"/>
    <property type="evidence" value="ECO:0007669"/>
    <property type="project" value="InterPro"/>
</dbReference>
<dbReference type="GO" id="GO:0005634">
    <property type="term" value="C:nucleus"/>
    <property type="evidence" value="ECO:0007669"/>
    <property type="project" value="UniProtKB-ARBA"/>
</dbReference>
<evidence type="ECO:0000256" key="1">
    <source>
        <dbReference type="SAM" id="MobiDB-lite"/>
    </source>
</evidence>
<dbReference type="InterPro" id="IPR004827">
    <property type="entry name" value="bZIP"/>
</dbReference>
<protein>
    <recommendedName>
        <fullName evidence="2">BZIP domain-containing protein</fullName>
    </recommendedName>
</protein>
<dbReference type="PANTHER" id="PTHR23334:SF72">
    <property type="entry name" value="PROTEIN MABIKI"/>
    <property type="match status" value="1"/>
</dbReference>
<dbReference type="SUPFAM" id="SSF57959">
    <property type="entry name" value="Leucine zipper domain"/>
    <property type="match status" value="1"/>
</dbReference>
<dbReference type="PROSITE" id="PS50217">
    <property type="entry name" value="BZIP"/>
    <property type="match status" value="1"/>
</dbReference>
<dbReference type="AlphaFoldDB" id="A0A9P0I084"/>
<evidence type="ECO:0000313" key="3">
    <source>
        <dbReference type="EMBL" id="CAH1637108.1"/>
    </source>
</evidence>
<accession>A0A9P0I084</accession>
<feature type="region of interest" description="Disordered" evidence="1">
    <location>
        <begin position="71"/>
        <end position="113"/>
    </location>
</feature>
<dbReference type="GO" id="GO:0000978">
    <property type="term" value="F:RNA polymerase II cis-regulatory region sequence-specific DNA binding"/>
    <property type="evidence" value="ECO:0007669"/>
    <property type="project" value="TreeGrafter"/>
</dbReference>
<evidence type="ECO:0000313" key="4">
    <source>
        <dbReference type="Proteomes" id="UP001153321"/>
    </source>
</evidence>
<dbReference type="InterPro" id="IPR031106">
    <property type="entry name" value="C/EBP"/>
</dbReference>
<dbReference type="PANTHER" id="PTHR23334">
    <property type="entry name" value="CCAAT/ENHANCER BINDING PROTEIN"/>
    <property type="match status" value="1"/>
</dbReference>
<dbReference type="PROSITE" id="PS00036">
    <property type="entry name" value="BZIP_BASIC"/>
    <property type="match status" value="1"/>
</dbReference>
<sequence>MSIWRPFNFEEVNTVEDDKTTQATEVVGPLSSDLSVSRVPQSVAVPVSAAHPTLSTYPVYPTGPGYLPLPPRHGEVEVSSGGSSLVGYHSLSTPSSSPPPGPPATAQDKSTAELEFEDPDYRRYVDAAMAAIKNHQGGTLVGSNPNMRRAVRSQAQAGTVAEDDAYRRTREKNNAAAKKSRDRRKLREVELSVEVSYLKQQLAALKATLRSRACTRCRRSSLC</sequence>
<dbReference type="GO" id="GO:0000981">
    <property type="term" value="F:DNA-binding transcription factor activity, RNA polymerase II-specific"/>
    <property type="evidence" value="ECO:0007669"/>
    <property type="project" value="TreeGrafter"/>
</dbReference>
<feature type="region of interest" description="Disordered" evidence="1">
    <location>
        <begin position="15"/>
        <end position="38"/>
    </location>
</feature>
<dbReference type="EMBL" id="LR824545">
    <property type="protein sequence ID" value="CAH1637108.1"/>
    <property type="molecule type" value="Genomic_DNA"/>
</dbReference>
<gene>
    <name evidence="3" type="ORF">SPLIT_LOCUS2469</name>
</gene>
<proteinExistence type="predicted"/>
<dbReference type="CDD" id="cd14695">
    <property type="entry name" value="bZIP_HLF"/>
    <property type="match status" value="1"/>
</dbReference>
<dbReference type="Proteomes" id="UP001153321">
    <property type="component" value="Chromosome 14"/>
</dbReference>
<evidence type="ECO:0000259" key="2">
    <source>
        <dbReference type="PROSITE" id="PS50217"/>
    </source>
</evidence>
<keyword evidence="4" id="KW-1185">Reference proteome</keyword>
<dbReference type="Gene3D" id="1.20.5.170">
    <property type="match status" value="1"/>
</dbReference>